<feature type="transmembrane region" description="Helical" evidence="7">
    <location>
        <begin position="205"/>
        <end position="226"/>
    </location>
</feature>
<keyword evidence="3" id="KW-1003">Cell membrane</keyword>
<evidence type="ECO:0000256" key="3">
    <source>
        <dbReference type="ARBA" id="ARBA00022475"/>
    </source>
</evidence>
<keyword evidence="10" id="KW-1185">Reference proteome</keyword>
<dbReference type="AlphaFoldDB" id="A0A3N7HPG8"/>
<proteinExistence type="inferred from homology"/>
<feature type="domain" description="ABC transmembrane type-1" evidence="8">
    <location>
        <begin position="71"/>
        <end position="290"/>
    </location>
</feature>
<comment type="subcellular location">
    <subcellularLocation>
        <location evidence="1 7">Cell membrane</location>
        <topology evidence="1 7">Multi-pass membrane protein</topology>
    </subcellularLocation>
</comment>
<dbReference type="Pfam" id="PF00528">
    <property type="entry name" value="BPD_transp_1"/>
    <property type="match status" value="1"/>
</dbReference>
<gene>
    <name evidence="9" type="ORF">DZC73_17915</name>
</gene>
<evidence type="ECO:0000313" key="10">
    <source>
        <dbReference type="Proteomes" id="UP000267464"/>
    </source>
</evidence>
<keyword evidence="4 7" id="KW-0812">Transmembrane</keyword>
<accession>A0A3N7HPG8</accession>
<evidence type="ECO:0000256" key="4">
    <source>
        <dbReference type="ARBA" id="ARBA00022692"/>
    </source>
</evidence>
<feature type="transmembrane region" description="Helical" evidence="7">
    <location>
        <begin position="75"/>
        <end position="96"/>
    </location>
</feature>
<evidence type="ECO:0000256" key="5">
    <source>
        <dbReference type="ARBA" id="ARBA00022989"/>
    </source>
</evidence>
<dbReference type="InterPro" id="IPR035906">
    <property type="entry name" value="MetI-like_sf"/>
</dbReference>
<dbReference type="GO" id="GO:0055085">
    <property type="term" value="P:transmembrane transport"/>
    <property type="evidence" value="ECO:0007669"/>
    <property type="project" value="InterPro"/>
</dbReference>
<comment type="caution">
    <text evidence="9">The sequence shown here is derived from an EMBL/GenBank/DDBJ whole genome shotgun (WGS) entry which is preliminary data.</text>
</comment>
<comment type="similarity">
    <text evidence="7">Belongs to the binding-protein-dependent transport system permease family.</text>
</comment>
<dbReference type="PANTHER" id="PTHR30193">
    <property type="entry name" value="ABC TRANSPORTER PERMEASE PROTEIN"/>
    <property type="match status" value="1"/>
</dbReference>
<organism evidence="9 10">
    <name type="scientific">Piscinibacter terrae</name>
    <dbReference type="NCBI Taxonomy" id="2496871"/>
    <lineage>
        <taxon>Bacteria</taxon>
        <taxon>Pseudomonadati</taxon>
        <taxon>Pseudomonadota</taxon>
        <taxon>Betaproteobacteria</taxon>
        <taxon>Burkholderiales</taxon>
        <taxon>Sphaerotilaceae</taxon>
        <taxon>Piscinibacter</taxon>
    </lineage>
</organism>
<feature type="transmembrane region" description="Helical" evidence="7">
    <location>
        <begin position="268"/>
        <end position="288"/>
    </location>
</feature>
<dbReference type="CDD" id="cd06261">
    <property type="entry name" value="TM_PBP2"/>
    <property type="match status" value="1"/>
</dbReference>
<name>A0A3N7HPG8_9BURK</name>
<dbReference type="InterPro" id="IPR051393">
    <property type="entry name" value="ABC_transporter_permease"/>
</dbReference>
<feature type="transmembrane region" description="Helical" evidence="7">
    <location>
        <begin position="12"/>
        <end position="31"/>
    </location>
</feature>
<dbReference type="RefSeq" id="WP_124541751.1">
    <property type="nucleotide sequence ID" value="NZ_QUSW01000005.1"/>
</dbReference>
<dbReference type="Proteomes" id="UP000267464">
    <property type="component" value="Unassembled WGS sequence"/>
</dbReference>
<evidence type="ECO:0000259" key="8">
    <source>
        <dbReference type="PROSITE" id="PS50928"/>
    </source>
</evidence>
<dbReference type="InterPro" id="IPR000515">
    <property type="entry name" value="MetI-like"/>
</dbReference>
<dbReference type="GO" id="GO:0005886">
    <property type="term" value="C:plasma membrane"/>
    <property type="evidence" value="ECO:0007669"/>
    <property type="project" value="UniProtKB-SubCell"/>
</dbReference>
<sequence>MSSLAIKPWRAAALLVPMLAIMAVVTAWPLLRTLWLGFTDTGLAASGEAGHWVGLDNYRQLWESADFRSALGRTLYFTLVSVGAEVLLGVPVALLLNQPFRGRVLARALLVLPWALPTIVNAMMWRLIFNPEYGSFNALLTQIGLLADYRSWLGDPDVAMNMVIAADVWKNYPLIALISLAAMQSIPADLYEAARMDGATAWSRFWNVTLPGIAGALVVAVVLRLIEAFKVFDIIYVMTRGGPADSTKTVSFFVYQESFSYLRAGSGAAHAVVVAALSAALIGVYLALLRTKANKP</sequence>
<evidence type="ECO:0000256" key="7">
    <source>
        <dbReference type="RuleBase" id="RU363032"/>
    </source>
</evidence>
<feature type="transmembrane region" description="Helical" evidence="7">
    <location>
        <begin position="108"/>
        <end position="128"/>
    </location>
</feature>
<keyword evidence="5 7" id="KW-1133">Transmembrane helix</keyword>
<reference evidence="9 10" key="2">
    <citation type="submission" date="2018-12" db="EMBL/GenBank/DDBJ databases">
        <title>Rhizobacter gummiphilus sp. nov., a rubber-degrading bacterium isolated from the soil of a botanical garden in Japan.</title>
        <authorList>
            <person name="Shunsuke S.S."/>
        </authorList>
    </citation>
    <scope>NUCLEOTIDE SEQUENCE [LARGE SCALE GENOMIC DNA]</scope>
    <source>
        <strain evidence="9 10">S-16</strain>
    </source>
</reference>
<keyword evidence="2 7" id="KW-0813">Transport</keyword>
<dbReference type="EMBL" id="QUSW01000005">
    <property type="protein sequence ID" value="RQP23006.1"/>
    <property type="molecule type" value="Genomic_DNA"/>
</dbReference>
<reference evidence="9 10" key="1">
    <citation type="submission" date="2018-08" db="EMBL/GenBank/DDBJ databases">
        <authorList>
            <person name="Khan S.A."/>
            <person name="Jeon C.O."/>
            <person name="Chun B.H."/>
            <person name="Jeong S.E."/>
        </authorList>
    </citation>
    <scope>NUCLEOTIDE SEQUENCE [LARGE SCALE GENOMIC DNA]</scope>
    <source>
        <strain evidence="9 10">S-16</strain>
    </source>
</reference>
<evidence type="ECO:0000256" key="2">
    <source>
        <dbReference type="ARBA" id="ARBA00022448"/>
    </source>
</evidence>
<protein>
    <submittedName>
        <fullName evidence="9">Sugar ABC transporter permease</fullName>
    </submittedName>
</protein>
<dbReference type="PANTHER" id="PTHR30193:SF37">
    <property type="entry name" value="INNER MEMBRANE ABC TRANSPORTER PERMEASE PROTEIN YCJO"/>
    <property type="match status" value="1"/>
</dbReference>
<keyword evidence="6 7" id="KW-0472">Membrane</keyword>
<evidence type="ECO:0000256" key="1">
    <source>
        <dbReference type="ARBA" id="ARBA00004651"/>
    </source>
</evidence>
<dbReference type="SUPFAM" id="SSF161098">
    <property type="entry name" value="MetI-like"/>
    <property type="match status" value="1"/>
</dbReference>
<evidence type="ECO:0000313" key="9">
    <source>
        <dbReference type="EMBL" id="RQP23006.1"/>
    </source>
</evidence>
<dbReference type="Gene3D" id="1.10.3720.10">
    <property type="entry name" value="MetI-like"/>
    <property type="match status" value="1"/>
</dbReference>
<dbReference type="PROSITE" id="PS50928">
    <property type="entry name" value="ABC_TM1"/>
    <property type="match status" value="1"/>
</dbReference>
<evidence type="ECO:0000256" key="6">
    <source>
        <dbReference type="ARBA" id="ARBA00023136"/>
    </source>
</evidence>
<dbReference type="OrthoDB" id="8578268at2"/>